<dbReference type="EMBL" id="CP065937">
    <property type="protein sequence ID" value="QQA61565.1"/>
    <property type="molecule type" value="Genomic_DNA"/>
</dbReference>
<dbReference type="InterPro" id="IPR050706">
    <property type="entry name" value="Cyclic-di-GMP_PDE-like"/>
</dbReference>
<dbReference type="InterPro" id="IPR001633">
    <property type="entry name" value="EAL_dom"/>
</dbReference>
<dbReference type="GO" id="GO:0071111">
    <property type="term" value="F:cyclic-guanylate-specific phosphodiesterase activity"/>
    <property type="evidence" value="ECO:0007669"/>
    <property type="project" value="InterPro"/>
</dbReference>
<proteinExistence type="predicted"/>
<dbReference type="CDD" id="cd01948">
    <property type="entry name" value="EAL"/>
    <property type="match status" value="1"/>
</dbReference>
<gene>
    <name evidence="1" type="ORF">JC965_03235</name>
</gene>
<dbReference type="SUPFAM" id="SSF141868">
    <property type="entry name" value="EAL domain-like"/>
    <property type="match status" value="1"/>
</dbReference>
<name>A0A3S5Z6J9_AERCA</name>
<dbReference type="InterPro" id="IPR035919">
    <property type="entry name" value="EAL_sf"/>
</dbReference>
<reference evidence="1" key="1">
    <citation type="submission" date="2020-12" db="EMBL/GenBank/DDBJ databases">
        <title>GES Beta-lactamases isolated from hospital effluents in Brazil.</title>
        <authorList>
            <person name="Conte D."/>
            <person name="Mesa D."/>
            <person name="Palmeiro J.K."/>
            <person name="Dalla-Costa L.M."/>
        </authorList>
    </citation>
    <scope>NUCLEOTIDE SEQUENCE [LARGE SCALE GENOMIC DNA]</scope>
    <source>
        <strain evidence="1">Aero21</strain>
    </source>
</reference>
<organism evidence="1">
    <name type="scientific">Aeromonas caviae</name>
    <name type="common">Aeromonas punctata</name>
    <dbReference type="NCBI Taxonomy" id="648"/>
    <lineage>
        <taxon>Bacteria</taxon>
        <taxon>Pseudomonadati</taxon>
        <taxon>Pseudomonadota</taxon>
        <taxon>Gammaproteobacteria</taxon>
        <taxon>Aeromonadales</taxon>
        <taxon>Aeromonadaceae</taxon>
        <taxon>Aeromonas</taxon>
    </lineage>
</organism>
<accession>A0A3S5Z6J9</accession>
<dbReference type="PROSITE" id="PS50883">
    <property type="entry name" value="EAL"/>
    <property type="match status" value="1"/>
</dbReference>
<dbReference type="AlphaFoldDB" id="A0A3S5Z6J9"/>
<sequence length="511" mass="58174">MSARSPLWIPLALFCVPPLLMLLLTPLLSDKLAHHLLQTKERALLDYQQERNLLLDHDVPAQLAHFAFDCGPTDMALLRSPQYYNRHIRLAGLQLANGSGCSTLGPALPQLADAGMPVSPDFHLSSTAPMFDTERETLVYARRNGNLAYWVLDSSWSHELLRTPCNDCFYLEFNHKHPAQFGLFFPRGNKHIREEANPMRLLSFDPQHQVEQTLWAGEALKRYARSQIHRDGLWSAGALGALLAALYWSLRNYRRSLKGLLQRGLARREFIPFYQPIVDSRNRRVVGFEALLRWQRGRDLVSPGTFIAYAEEQGLILPMTDQLLERILADLPVLAPHQWVSVNLVAGHIEQPRLRTQLQRHGWPSPARLTFELTERDPIKHIQGAMAEIAALQERGYHFKLDDFGTGYGGFAYLQRLGIRQIKIDKMFVDTIGTDDLKRSVLDATIAFGLKSGMEMIAEGVETQEQVDYLHRHGVHLIQGYVYAKPMPLSKLKIWLMAWQEGETTSPSDPH</sequence>
<dbReference type="RefSeq" id="WP_069785512.1">
    <property type="nucleotide sequence ID" value="NZ_AP024948.1"/>
</dbReference>
<protein>
    <submittedName>
        <fullName evidence="1">EAL domain-containing protein</fullName>
    </submittedName>
</protein>
<dbReference type="PANTHER" id="PTHR33121">
    <property type="entry name" value="CYCLIC DI-GMP PHOSPHODIESTERASE PDEF"/>
    <property type="match status" value="1"/>
</dbReference>
<dbReference type="Gene3D" id="3.20.20.450">
    <property type="entry name" value="EAL domain"/>
    <property type="match status" value="1"/>
</dbReference>
<evidence type="ECO:0000313" key="1">
    <source>
        <dbReference type="EMBL" id="QQA61565.1"/>
    </source>
</evidence>
<dbReference type="SMART" id="SM00052">
    <property type="entry name" value="EAL"/>
    <property type="match status" value="1"/>
</dbReference>
<dbReference type="Pfam" id="PF00563">
    <property type="entry name" value="EAL"/>
    <property type="match status" value="1"/>
</dbReference>
<dbReference type="PANTHER" id="PTHR33121:SF56">
    <property type="entry name" value="SIGNALLING PROTEIN WITH EAL AND C2 DOMAINS"/>
    <property type="match status" value="1"/>
</dbReference>